<feature type="transmembrane region" description="Helical" evidence="9">
    <location>
        <begin position="457"/>
        <end position="477"/>
    </location>
</feature>
<evidence type="ECO:0000256" key="1">
    <source>
        <dbReference type="ARBA" id="ARBA00004651"/>
    </source>
</evidence>
<evidence type="ECO:0000259" key="12">
    <source>
        <dbReference type="Pfam" id="PF22599"/>
    </source>
</evidence>
<dbReference type="NCBIfam" id="TIGR00916">
    <property type="entry name" value="2A0604s01"/>
    <property type="match status" value="1"/>
</dbReference>
<evidence type="ECO:0000256" key="8">
    <source>
        <dbReference type="ARBA" id="ARBA00023136"/>
    </source>
</evidence>
<dbReference type="Pfam" id="PF07549">
    <property type="entry name" value="Sec_GG"/>
    <property type="match status" value="1"/>
</dbReference>
<evidence type="ECO:0000256" key="9">
    <source>
        <dbReference type="HAMAP-Rule" id="MF_01463"/>
    </source>
</evidence>
<evidence type="ECO:0000256" key="6">
    <source>
        <dbReference type="ARBA" id="ARBA00022989"/>
    </source>
</evidence>
<dbReference type="Pfam" id="PF02355">
    <property type="entry name" value="SecD_SecF_C"/>
    <property type="match status" value="1"/>
</dbReference>
<evidence type="ECO:0000313" key="13">
    <source>
        <dbReference type="EMBL" id="OYD14887.1"/>
    </source>
</evidence>
<dbReference type="Gene3D" id="1.20.1640.10">
    <property type="entry name" value="Multidrug efflux transporter AcrB transmembrane domain"/>
    <property type="match status" value="1"/>
</dbReference>
<evidence type="ECO:0000256" key="7">
    <source>
        <dbReference type="ARBA" id="ARBA00023010"/>
    </source>
</evidence>
<reference evidence="13 14" key="1">
    <citation type="submission" date="2017-07" db="EMBL/GenBank/DDBJ databases">
        <title>Recovery of genomes from metagenomes via a dereplication, aggregation, and scoring strategy.</title>
        <authorList>
            <person name="Sieber C.M."/>
            <person name="Probst A.J."/>
            <person name="Sharrar A."/>
            <person name="Thomas B.C."/>
            <person name="Hess M."/>
            <person name="Tringe S.G."/>
            <person name="Banfield J.F."/>
        </authorList>
    </citation>
    <scope>NUCLEOTIDE SEQUENCE [LARGE SCALE GENOMIC DNA]</scope>
    <source>
        <strain evidence="13">JGI_Cruoil_03_51_56</strain>
    </source>
</reference>
<dbReference type="GO" id="GO:0015450">
    <property type="term" value="F:protein-transporting ATPase activity"/>
    <property type="evidence" value="ECO:0007669"/>
    <property type="project" value="InterPro"/>
</dbReference>
<keyword evidence="6 9" id="KW-1133">Transmembrane helix</keyword>
<dbReference type="Gene3D" id="3.30.1360.200">
    <property type="match status" value="1"/>
</dbReference>
<feature type="transmembrane region" description="Helical" evidence="9">
    <location>
        <begin position="431"/>
        <end position="451"/>
    </location>
</feature>
<comment type="subcellular location">
    <subcellularLocation>
        <location evidence="1 9">Cell membrane</location>
        <topology evidence="1 9">Multi-pass membrane protein</topology>
    </subcellularLocation>
</comment>
<protein>
    <recommendedName>
        <fullName evidence="9">Protein translocase subunit SecD</fullName>
    </recommendedName>
</protein>
<evidence type="ECO:0000256" key="4">
    <source>
        <dbReference type="ARBA" id="ARBA00022692"/>
    </source>
</evidence>
<comment type="caution">
    <text evidence="13">The sequence shown here is derived from an EMBL/GenBank/DDBJ whole genome shotgun (WGS) entry which is preliminary data.</text>
</comment>
<dbReference type="Gene3D" id="3.30.70.3220">
    <property type="match status" value="1"/>
</dbReference>
<dbReference type="SUPFAM" id="SSF82866">
    <property type="entry name" value="Multidrug efflux transporter AcrB transmembrane domain"/>
    <property type="match status" value="1"/>
</dbReference>
<dbReference type="InterPro" id="IPR022646">
    <property type="entry name" value="SecD/SecF_CS"/>
</dbReference>
<dbReference type="PANTHER" id="PTHR30081:SF1">
    <property type="entry name" value="PROTEIN TRANSLOCASE SUBUNIT SECD"/>
    <property type="match status" value="1"/>
</dbReference>
<dbReference type="Pfam" id="PF21760">
    <property type="entry name" value="SecD_1st"/>
    <property type="match status" value="1"/>
</dbReference>
<comment type="caution">
    <text evidence="9">Lacks conserved residue(s) required for the propagation of feature annotation.</text>
</comment>
<evidence type="ECO:0000259" key="10">
    <source>
        <dbReference type="Pfam" id="PF02355"/>
    </source>
</evidence>
<name>A0A235BT44_UNCW3</name>
<feature type="transmembrane region" description="Helical" evidence="9">
    <location>
        <begin position="526"/>
        <end position="554"/>
    </location>
</feature>
<feature type="domain" description="Protein translocase subunit SecDF P1" evidence="11">
    <location>
        <begin position="105"/>
        <end position="161"/>
    </location>
</feature>
<dbReference type="GO" id="GO:0005886">
    <property type="term" value="C:plasma membrane"/>
    <property type="evidence" value="ECO:0007669"/>
    <property type="project" value="UniProtKB-SubCell"/>
</dbReference>
<dbReference type="Pfam" id="PF22599">
    <property type="entry name" value="SecDF_P1_head"/>
    <property type="match status" value="1"/>
</dbReference>
<dbReference type="InterPro" id="IPR048631">
    <property type="entry name" value="SecD_1st"/>
</dbReference>
<dbReference type="FunFam" id="1.20.1640.10:FF:000004">
    <property type="entry name" value="Protein translocase subunit SecD"/>
    <property type="match status" value="1"/>
</dbReference>
<accession>A0A235BT44</accession>
<dbReference type="AlphaFoldDB" id="A0A235BT44"/>
<evidence type="ECO:0000313" key="14">
    <source>
        <dbReference type="Proteomes" id="UP000215559"/>
    </source>
</evidence>
<dbReference type="GO" id="GO:0006605">
    <property type="term" value="P:protein targeting"/>
    <property type="evidence" value="ECO:0007669"/>
    <property type="project" value="UniProtKB-UniRule"/>
</dbReference>
<dbReference type="InterPro" id="IPR022813">
    <property type="entry name" value="SecD/SecF_arch_bac"/>
</dbReference>
<dbReference type="GO" id="GO:0065002">
    <property type="term" value="P:intracellular protein transmembrane transport"/>
    <property type="evidence" value="ECO:0007669"/>
    <property type="project" value="UniProtKB-UniRule"/>
</dbReference>
<keyword evidence="3 9" id="KW-1003">Cell membrane</keyword>
<feature type="transmembrane region" description="Helical" evidence="9">
    <location>
        <begin position="498"/>
        <end position="520"/>
    </location>
</feature>
<feature type="domain" description="Protein export membrane protein SecD/SecF C-terminal" evidence="10">
    <location>
        <begin position="384"/>
        <end position="553"/>
    </location>
</feature>
<dbReference type="NCBIfam" id="TIGR01129">
    <property type="entry name" value="secD"/>
    <property type="match status" value="1"/>
</dbReference>
<feature type="domain" description="SecDF P1 head subdomain" evidence="12">
    <location>
        <begin position="269"/>
        <end position="381"/>
    </location>
</feature>
<evidence type="ECO:0000256" key="3">
    <source>
        <dbReference type="ARBA" id="ARBA00022475"/>
    </source>
</evidence>
<dbReference type="PRINTS" id="PR00702">
    <property type="entry name" value="ACRIFLAVINRP"/>
</dbReference>
<dbReference type="EMBL" id="NOZP01000133">
    <property type="protein sequence ID" value="OYD14887.1"/>
    <property type="molecule type" value="Genomic_DNA"/>
</dbReference>
<dbReference type="GO" id="GO:0043952">
    <property type="term" value="P:protein transport by the Sec complex"/>
    <property type="evidence" value="ECO:0007669"/>
    <property type="project" value="UniProtKB-UniRule"/>
</dbReference>
<sequence length="564" mass="61903">MKGAKVKFGMLVVAIALAIWSLYPTYRLYFRMPKYKRAVEAKLSRATNHDDSLKVQLELVRLQKETSKLHKSSLHLGLDLVGGMHLVLEVDKSKLTKEEARDAGDRALEVIRNRVDQFGVFEPIIQKVGRDRVLVQLPGVDRERAKTLIGQTAQLQFQLVADERSTYDALKTISDKLEASPSTDTTAGSDTLKTLAGLDTSSEDTGWTGQVEEEEAGSFMGYIQTIGGDFGVDDADYPEFHRLLENGRPHWPKDYVFLFGSLEPFEGRDVRRLYLLKAVPELRGSAIKDARPSPYRGSDPSLSNTWIVSLKLARRDAAVFARVTGRNIGRRLAIVLDNIVQSAPVIQSRIPDGNAMITTNEVNPDEARDLAIVLRSGALPAPVNIVEERSVGASLGNDSIRRGIQAGVIGALAVLLFMIIYYAAGGVLADFALVFNVFFLLAVLAGLHATLTLPGMAGIALTIGMAVDANVLVFERIREELRAGKTTMAAVDTGYDRAFVTIVDANVTTVITAIALYFIGSGAVRGFAITLITGLIINVITAVFLTRFIFDWYLSRFEVKKLRI</sequence>
<comment type="subunit">
    <text evidence="9">Forms a complex with SecF. Part of the essential Sec protein translocation apparatus which comprises SecA, SecYEG and auxiliary proteins SecDF. Other proteins may also be involved.</text>
</comment>
<dbReference type="InterPro" id="IPR048634">
    <property type="entry name" value="SecD_SecF_C"/>
</dbReference>
<comment type="function">
    <text evidence="9">Part of the Sec protein translocase complex. Interacts with the SecYEG preprotein conducting channel. SecDF uses the proton motive force (PMF) to complete protein translocation after the ATP-dependent function of SecA.</text>
</comment>
<proteinExistence type="inferred from homology"/>
<dbReference type="Proteomes" id="UP000215559">
    <property type="component" value="Unassembled WGS sequence"/>
</dbReference>
<dbReference type="HAMAP" id="MF_01463_B">
    <property type="entry name" value="SecD_B"/>
    <property type="match status" value="1"/>
</dbReference>
<keyword evidence="8 9" id="KW-0472">Membrane</keyword>
<gene>
    <name evidence="9 13" type="primary">secD</name>
    <name evidence="13" type="ORF">CH330_07165</name>
</gene>
<keyword evidence="7 9" id="KW-0811">Translocation</keyword>
<dbReference type="InterPro" id="IPR005791">
    <property type="entry name" value="SecD"/>
</dbReference>
<keyword evidence="2 9" id="KW-0813">Transport</keyword>
<evidence type="ECO:0000256" key="2">
    <source>
        <dbReference type="ARBA" id="ARBA00022448"/>
    </source>
</evidence>
<dbReference type="PANTHER" id="PTHR30081">
    <property type="entry name" value="PROTEIN-EXPORT MEMBRANE PROTEIN SEC"/>
    <property type="match status" value="1"/>
</dbReference>
<dbReference type="InterPro" id="IPR001036">
    <property type="entry name" value="Acrflvin-R"/>
</dbReference>
<comment type="similarity">
    <text evidence="9">Belongs to the SecD/SecF family. SecD subfamily.</text>
</comment>
<dbReference type="InterPro" id="IPR055344">
    <property type="entry name" value="SecD_SecF_C_bact"/>
</dbReference>
<keyword evidence="5 9" id="KW-0653">Protein transport</keyword>
<feature type="transmembrane region" description="Helical" evidence="9">
    <location>
        <begin position="404"/>
        <end position="424"/>
    </location>
</feature>
<dbReference type="InterPro" id="IPR054384">
    <property type="entry name" value="SecDF_P1_head"/>
</dbReference>
<organism evidence="13 14">
    <name type="scientific">candidate division WOR-3 bacterium JGI_Cruoil_03_51_56</name>
    <dbReference type="NCBI Taxonomy" id="1973747"/>
    <lineage>
        <taxon>Bacteria</taxon>
        <taxon>Bacteria division WOR-3</taxon>
    </lineage>
</organism>
<evidence type="ECO:0000256" key="5">
    <source>
        <dbReference type="ARBA" id="ARBA00022927"/>
    </source>
</evidence>
<evidence type="ECO:0000259" key="11">
    <source>
        <dbReference type="Pfam" id="PF21760"/>
    </source>
</evidence>
<keyword evidence="4 9" id="KW-0812">Transmembrane</keyword>